<gene>
    <name evidence="2" type="ORF">A2782_03950</name>
</gene>
<dbReference type="Pfam" id="PF00961">
    <property type="entry name" value="LAGLIDADG_1"/>
    <property type="match status" value="1"/>
</dbReference>
<dbReference type="SUPFAM" id="SSF55608">
    <property type="entry name" value="Homing endonucleases"/>
    <property type="match status" value="1"/>
</dbReference>
<name>A0A1G1UZI5_9BACT</name>
<sequence length="202" mass="22924">MSAQHILGLEKTFTFSPCQKWQGNKQAQNGGGHYCTSQVFLVCFNMVGSVGKGCSEADRAYIAGLIDCDGAIMASIESHKEKKFRFRVRVILQLTQKNKNLLQWVHTLLGVGYIRQNRTTFDWIAKDQHYCRELLEMIQAYSRGKQKQVKLALEILQASITSKSNLIKVAQLADTLSSYNVRSFGRRKNYASKIQEYTSSND</sequence>
<dbReference type="AlphaFoldDB" id="A0A1G1UZI5"/>
<dbReference type="Gene3D" id="3.10.28.10">
    <property type="entry name" value="Homing endonucleases"/>
    <property type="match status" value="1"/>
</dbReference>
<accession>A0A1G1UZI5</accession>
<comment type="caution">
    <text evidence="2">The sequence shown here is derived from an EMBL/GenBank/DDBJ whole genome shotgun (WGS) entry which is preliminary data.</text>
</comment>
<evidence type="ECO:0000313" key="2">
    <source>
        <dbReference type="EMBL" id="OGY08553.1"/>
    </source>
</evidence>
<dbReference type="InterPro" id="IPR004860">
    <property type="entry name" value="LAGLIDADG_dom"/>
</dbReference>
<dbReference type="GO" id="GO:0004519">
    <property type="term" value="F:endonuclease activity"/>
    <property type="evidence" value="ECO:0007669"/>
    <property type="project" value="InterPro"/>
</dbReference>
<evidence type="ECO:0000313" key="3">
    <source>
        <dbReference type="Proteomes" id="UP000177967"/>
    </source>
</evidence>
<feature type="domain" description="Homing endonuclease LAGLIDADG" evidence="1">
    <location>
        <begin position="62"/>
        <end position="150"/>
    </location>
</feature>
<dbReference type="InterPro" id="IPR027434">
    <property type="entry name" value="Homing_endonucl"/>
</dbReference>
<protein>
    <recommendedName>
        <fullName evidence="1">Homing endonuclease LAGLIDADG domain-containing protein</fullName>
    </recommendedName>
</protein>
<dbReference type="Proteomes" id="UP000177967">
    <property type="component" value="Unassembled WGS sequence"/>
</dbReference>
<dbReference type="EMBL" id="MHBW01000025">
    <property type="protein sequence ID" value="OGY08553.1"/>
    <property type="molecule type" value="Genomic_DNA"/>
</dbReference>
<reference evidence="2 3" key="1">
    <citation type="journal article" date="2016" name="Nat. Commun.">
        <title>Thousands of microbial genomes shed light on interconnected biogeochemical processes in an aquifer system.</title>
        <authorList>
            <person name="Anantharaman K."/>
            <person name="Brown C.T."/>
            <person name="Hug L.A."/>
            <person name="Sharon I."/>
            <person name="Castelle C.J."/>
            <person name="Probst A.J."/>
            <person name="Thomas B.C."/>
            <person name="Singh A."/>
            <person name="Wilkins M.J."/>
            <person name="Karaoz U."/>
            <person name="Brodie E.L."/>
            <person name="Williams K.H."/>
            <person name="Hubbard S.S."/>
            <person name="Banfield J.F."/>
        </authorList>
    </citation>
    <scope>NUCLEOTIDE SEQUENCE [LARGE SCALE GENOMIC DNA]</scope>
</reference>
<evidence type="ECO:0000259" key="1">
    <source>
        <dbReference type="Pfam" id="PF00961"/>
    </source>
</evidence>
<proteinExistence type="predicted"/>
<organism evidence="2 3">
    <name type="scientific">Candidatus Blackburnbacteria bacterium RIFCSPHIGHO2_01_FULL_43_15b</name>
    <dbReference type="NCBI Taxonomy" id="1797513"/>
    <lineage>
        <taxon>Bacteria</taxon>
        <taxon>Candidatus Blackburniibacteriota</taxon>
    </lineage>
</organism>